<dbReference type="EMBL" id="CSAD01001256">
    <property type="protein sequence ID" value="COX00923.1"/>
    <property type="molecule type" value="Genomic_DNA"/>
</dbReference>
<evidence type="ECO:0000313" key="17">
    <source>
        <dbReference type="Proteomes" id="UP000049023"/>
    </source>
</evidence>
<dbReference type="AlphaFoldDB" id="A0A0T7M1G8"/>
<dbReference type="EMBL" id="CFOH01001440">
    <property type="protein sequence ID" value="CFE85430.1"/>
    <property type="molecule type" value="Genomic_DNA"/>
</dbReference>
<evidence type="ECO:0000313" key="13">
    <source>
        <dbReference type="Proteomes" id="UP000045842"/>
    </source>
</evidence>
<gene>
    <name evidence="5" type="ORF">ERS007679_04564</name>
    <name evidence="2" type="ORF">ERS007681_04673</name>
    <name evidence="3" type="ORF">ERS007688_04550</name>
    <name evidence="7" type="ORF">ERS007703_05234</name>
    <name evidence="8" type="ORF">ERS007720_04923</name>
    <name evidence="9" type="ORF">ERS007739_04372</name>
    <name evidence="6" type="ORF">ERS007741_04366</name>
    <name evidence="4" type="ORF">ERS027661_04527</name>
</gene>
<feature type="region of interest" description="Disordered" evidence="1">
    <location>
        <begin position="13"/>
        <end position="41"/>
    </location>
</feature>
<dbReference type="Proteomes" id="UP000048600">
    <property type="component" value="Unassembled WGS sequence"/>
</dbReference>
<evidence type="ECO:0000313" key="12">
    <source>
        <dbReference type="Proteomes" id="UP000044938"/>
    </source>
</evidence>
<evidence type="ECO:0000313" key="3">
    <source>
        <dbReference type="EMBL" id="CFE85430.1"/>
    </source>
</evidence>
<dbReference type="Proteomes" id="UP000039021">
    <property type="component" value="Unassembled WGS sequence"/>
</dbReference>
<organism evidence="7 10">
    <name type="scientific">Mycobacterium tuberculosis</name>
    <dbReference type="NCBI Taxonomy" id="1773"/>
    <lineage>
        <taxon>Bacteria</taxon>
        <taxon>Bacillati</taxon>
        <taxon>Actinomycetota</taxon>
        <taxon>Actinomycetes</taxon>
        <taxon>Mycobacteriales</taxon>
        <taxon>Mycobacteriaceae</taxon>
        <taxon>Mycobacterium</taxon>
        <taxon>Mycobacterium tuberculosis complex</taxon>
    </lineage>
</organism>
<feature type="compositionally biased region" description="Polar residues" evidence="1">
    <location>
        <begin position="13"/>
        <end position="37"/>
    </location>
</feature>
<reference evidence="7" key="1">
    <citation type="submission" date="2015-03" db="EMBL/GenBank/DDBJ databases">
        <authorList>
            <person name="Murphy D."/>
        </authorList>
    </citation>
    <scope>NUCLEOTIDE SEQUENCE [LARGE SCALE GENOMIC DNA]</scope>
    <source>
        <strain evidence="7">K00500041</strain>
    </source>
</reference>
<evidence type="ECO:0000256" key="1">
    <source>
        <dbReference type="SAM" id="MobiDB-lite"/>
    </source>
</evidence>
<dbReference type="EMBL" id="CSAE01001252">
    <property type="protein sequence ID" value="COX43920.1"/>
    <property type="molecule type" value="Genomic_DNA"/>
</dbReference>
<evidence type="ECO:0000313" key="9">
    <source>
        <dbReference type="EMBL" id="CPA11062.1"/>
    </source>
</evidence>
<reference evidence="9" key="2">
    <citation type="submission" date="2015-03" db="EMBL/GenBank/DDBJ databases">
        <authorList>
            <consortium name="Pathogen Informatics"/>
            <person name="Murphy D."/>
        </authorList>
    </citation>
    <scope>NUCLEOTIDE SEQUENCE</scope>
    <source>
        <strain evidence="9">N09902308</strain>
    </source>
</reference>
<evidence type="ECO:0000313" key="16">
    <source>
        <dbReference type="Proteomes" id="UP000048600"/>
    </source>
</evidence>
<dbReference type="Proteomes" id="UP000046947">
    <property type="component" value="Unassembled WGS sequence"/>
</dbReference>
<proteinExistence type="predicted"/>
<evidence type="ECO:0000313" key="4">
    <source>
        <dbReference type="EMBL" id="CKT56766.1"/>
    </source>
</evidence>
<evidence type="ECO:0000313" key="6">
    <source>
        <dbReference type="EMBL" id="COX42255.1"/>
    </source>
</evidence>
<dbReference type="Proteomes" id="UP000048289">
    <property type="component" value="Unassembled WGS sequence"/>
</dbReference>
<evidence type="ECO:0000313" key="15">
    <source>
        <dbReference type="Proteomes" id="UP000048289"/>
    </source>
</evidence>
<sequence length="82" mass="8230">MAASLSTVTAIRSANGTPWSASSSTFHPKPTPSTNRSPDMAHSEAICLASRIGSCTATRQAPVPTRSRVVTAAAAASATTGS</sequence>
<evidence type="ECO:0000313" key="5">
    <source>
        <dbReference type="EMBL" id="COX00923.1"/>
    </source>
</evidence>
<dbReference type="EMBL" id="CFOE01001276">
    <property type="protein sequence ID" value="CFE49485.1"/>
    <property type="molecule type" value="Genomic_DNA"/>
</dbReference>
<evidence type="ECO:0000313" key="14">
    <source>
        <dbReference type="Proteomes" id="UP000046947"/>
    </source>
</evidence>
<evidence type="ECO:0000313" key="7">
    <source>
        <dbReference type="EMBL" id="COX43920.1"/>
    </source>
</evidence>
<dbReference type="Proteomes" id="UP000049023">
    <property type="component" value="Unassembled WGS sequence"/>
</dbReference>
<dbReference type="Proteomes" id="UP000044938">
    <property type="component" value="Unassembled WGS sequence"/>
</dbReference>
<name>A0A0T7M1G8_MYCTX</name>
<evidence type="ECO:0000313" key="2">
    <source>
        <dbReference type="EMBL" id="CFE49485.1"/>
    </source>
</evidence>
<evidence type="ECO:0000313" key="8">
    <source>
        <dbReference type="EMBL" id="COX81890.1"/>
    </source>
</evidence>
<dbReference type="EMBL" id="CSAJ01001277">
    <property type="protein sequence ID" value="COX81890.1"/>
    <property type="molecule type" value="Genomic_DNA"/>
</dbReference>
<dbReference type="EMBL" id="CHKL01000891">
    <property type="protein sequence ID" value="COX42255.1"/>
    <property type="molecule type" value="Genomic_DNA"/>
</dbReference>
<dbReference type="Proteomes" id="UP000045842">
    <property type="component" value="Unassembled WGS sequence"/>
</dbReference>
<reference evidence="10 11" key="3">
    <citation type="submission" date="2015-03" db="EMBL/GenBank/DDBJ databases">
        <authorList>
            <consortium name="Pathogen Informatics"/>
        </authorList>
    </citation>
    <scope>NUCLEOTIDE SEQUENCE [LARGE SCALE GENOMIC DNA]</scope>
    <source>
        <strain evidence="4 17">Bir 187</strain>
        <strain evidence="5 13">G09801536</strain>
        <strain evidence="2 15">G09901357</strain>
        <strain evidence="3 14">H09601792</strain>
        <strain evidence="10">K00500041</strain>
        <strain evidence="8 12">M09401471</strain>
        <strain evidence="11">N09902308</strain>
        <strain evidence="6 16">P00601463</strain>
    </source>
</reference>
<dbReference type="Proteomes" id="UP000038802">
    <property type="component" value="Unassembled WGS sequence"/>
</dbReference>
<evidence type="ECO:0000313" key="11">
    <source>
        <dbReference type="Proteomes" id="UP000039021"/>
    </source>
</evidence>
<evidence type="ECO:0000313" key="10">
    <source>
        <dbReference type="Proteomes" id="UP000038802"/>
    </source>
</evidence>
<dbReference type="EMBL" id="CSBK01002690">
    <property type="protein sequence ID" value="CPA11062.1"/>
    <property type="molecule type" value="Genomic_DNA"/>
</dbReference>
<accession>A0A0T7M1G8</accession>
<protein>
    <submittedName>
        <fullName evidence="7">Uncharacterized protein</fullName>
    </submittedName>
</protein>
<dbReference type="EMBL" id="CNFU01001589">
    <property type="protein sequence ID" value="CKT56766.1"/>
    <property type="molecule type" value="Genomic_DNA"/>
</dbReference>